<evidence type="ECO:0000256" key="2">
    <source>
        <dbReference type="ARBA" id="ARBA00023015"/>
    </source>
</evidence>
<keyword evidence="4" id="KW-0238">DNA-binding</keyword>
<accession>A0ABT8LG49</accession>
<sequence length="202" mass="23259">MFKRKKYNTEALISAIKSGGRQEEEAIGFLIEKDYGKIENLIVKRNGSVADAEDIFQEALTVLILNIRKGAFKGESTVHTYLYAICKGMWYKRFKKYTRESDHHAGMMVHDLDEETPEAVMLDEEQKSLLHQLFDQLRENCKEVLLYWGMSYSMTEIADMLSFSNAQVAMNKKNKCLKQLKKLMGEDSKVQGLIMALDVNEI</sequence>
<dbReference type="Gene3D" id="1.10.1740.10">
    <property type="match status" value="1"/>
</dbReference>
<organism evidence="7 8">
    <name type="scientific">Agaribacillus aureus</name>
    <dbReference type="NCBI Taxonomy" id="3051825"/>
    <lineage>
        <taxon>Bacteria</taxon>
        <taxon>Pseudomonadati</taxon>
        <taxon>Bacteroidota</taxon>
        <taxon>Cytophagia</taxon>
        <taxon>Cytophagales</taxon>
        <taxon>Splendidivirgaceae</taxon>
        <taxon>Agaribacillus</taxon>
    </lineage>
</organism>
<comment type="similarity">
    <text evidence="1">Belongs to the sigma-70 factor family. ECF subfamily.</text>
</comment>
<name>A0ABT8LG49_9BACT</name>
<evidence type="ECO:0000256" key="5">
    <source>
        <dbReference type="ARBA" id="ARBA00023163"/>
    </source>
</evidence>
<evidence type="ECO:0000256" key="4">
    <source>
        <dbReference type="ARBA" id="ARBA00023125"/>
    </source>
</evidence>
<evidence type="ECO:0000259" key="6">
    <source>
        <dbReference type="Pfam" id="PF04542"/>
    </source>
</evidence>
<evidence type="ECO:0000256" key="1">
    <source>
        <dbReference type="ARBA" id="ARBA00010641"/>
    </source>
</evidence>
<dbReference type="InterPro" id="IPR036388">
    <property type="entry name" value="WH-like_DNA-bd_sf"/>
</dbReference>
<dbReference type="InterPro" id="IPR014284">
    <property type="entry name" value="RNA_pol_sigma-70_dom"/>
</dbReference>
<evidence type="ECO:0000256" key="3">
    <source>
        <dbReference type="ARBA" id="ARBA00023082"/>
    </source>
</evidence>
<dbReference type="InterPro" id="IPR039425">
    <property type="entry name" value="RNA_pol_sigma-70-like"/>
</dbReference>
<dbReference type="PANTHER" id="PTHR43133">
    <property type="entry name" value="RNA POLYMERASE ECF-TYPE SIGMA FACTO"/>
    <property type="match status" value="1"/>
</dbReference>
<dbReference type="InterPro" id="IPR013324">
    <property type="entry name" value="RNA_pol_sigma_r3/r4-like"/>
</dbReference>
<dbReference type="InterPro" id="IPR013325">
    <property type="entry name" value="RNA_pol_sigma_r2"/>
</dbReference>
<reference evidence="7" key="1">
    <citation type="submission" date="2023-06" db="EMBL/GenBank/DDBJ databases">
        <title>Genomic of Agaribacillus aureum.</title>
        <authorList>
            <person name="Wang G."/>
        </authorList>
    </citation>
    <scope>NUCLEOTIDE SEQUENCE</scope>
    <source>
        <strain evidence="7">BMA12</strain>
    </source>
</reference>
<dbReference type="PANTHER" id="PTHR43133:SF8">
    <property type="entry name" value="RNA POLYMERASE SIGMA FACTOR HI_1459-RELATED"/>
    <property type="match status" value="1"/>
</dbReference>
<evidence type="ECO:0000313" key="7">
    <source>
        <dbReference type="EMBL" id="MDN5216775.1"/>
    </source>
</evidence>
<protein>
    <submittedName>
        <fullName evidence="7">Sigma-70 family RNA polymerase sigma factor</fullName>
    </submittedName>
</protein>
<gene>
    <name evidence="7" type="ORF">QQ020_32190</name>
</gene>
<keyword evidence="2" id="KW-0805">Transcription regulation</keyword>
<dbReference type="SUPFAM" id="SSF88659">
    <property type="entry name" value="Sigma3 and sigma4 domains of RNA polymerase sigma factors"/>
    <property type="match status" value="1"/>
</dbReference>
<keyword evidence="8" id="KW-1185">Reference proteome</keyword>
<dbReference type="InterPro" id="IPR007627">
    <property type="entry name" value="RNA_pol_sigma70_r2"/>
</dbReference>
<keyword evidence="3" id="KW-0731">Sigma factor</keyword>
<dbReference type="SUPFAM" id="SSF88946">
    <property type="entry name" value="Sigma2 domain of RNA polymerase sigma factors"/>
    <property type="match status" value="1"/>
</dbReference>
<dbReference type="Pfam" id="PF04542">
    <property type="entry name" value="Sigma70_r2"/>
    <property type="match status" value="1"/>
</dbReference>
<dbReference type="Proteomes" id="UP001172083">
    <property type="component" value="Unassembled WGS sequence"/>
</dbReference>
<dbReference type="Gene3D" id="1.10.10.10">
    <property type="entry name" value="Winged helix-like DNA-binding domain superfamily/Winged helix DNA-binding domain"/>
    <property type="match status" value="1"/>
</dbReference>
<evidence type="ECO:0000313" key="8">
    <source>
        <dbReference type="Proteomes" id="UP001172083"/>
    </source>
</evidence>
<comment type="caution">
    <text evidence="7">The sequence shown here is derived from an EMBL/GenBank/DDBJ whole genome shotgun (WGS) entry which is preliminary data.</text>
</comment>
<feature type="domain" description="RNA polymerase sigma-70 region 2" evidence="6">
    <location>
        <begin position="30"/>
        <end position="99"/>
    </location>
</feature>
<dbReference type="NCBIfam" id="TIGR02937">
    <property type="entry name" value="sigma70-ECF"/>
    <property type="match status" value="1"/>
</dbReference>
<proteinExistence type="inferred from homology"/>
<dbReference type="EMBL" id="JAUJEB010000010">
    <property type="protein sequence ID" value="MDN5216775.1"/>
    <property type="molecule type" value="Genomic_DNA"/>
</dbReference>
<dbReference type="RefSeq" id="WP_346762112.1">
    <property type="nucleotide sequence ID" value="NZ_JAUJEB010000010.1"/>
</dbReference>
<keyword evidence="5" id="KW-0804">Transcription</keyword>